<dbReference type="GO" id="GO:0032991">
    <property type="term" value="C:protein-containing complex"/>
    <property type="evidence" value="ECO:0007669"/>
    <property type="project" value="UniProtKB-ARBA"/>
</dbReference>
<evidence type="ECO:0000256" key="6">
    <source>
        <dbReference type="ARBA" id="ARBA00023163"/>
    </source>
</evidence>
<dbReference type="Pfam" id="PF00352">
    <property type="entry name" value="TBP"/>
    <property type="match status" value="2"/>
</dbReference>
<dbReference type="Gene3D" id="3.30.310.10">
    <property type="entry name" value="TATA-Binding Protein"/>
    <property type="match status" value="2"/>
</dbReference>
<keyword evidence="5" id="KW-0238">DNA-binding</keyword>
<dbReference type="AlphaFoldDB" id="A0A7S3QGP0"/>
<dbReference type="GO" id="GO:0003677">
    <property type="term" value="F:DNA binding"/>
    <property type="evidence" value="ECO:0007669"/>
    <property type="project" value="UniProtKB-KW"/>
</dbReference>
<dbReference type="GO" id="GO:0006352">
    <property type="term" value="P:DNA-templated transcription initiation"/>
    <property type="evidence" value="ECO:0007669"/>
    <property type="project" value="InterPro"/>
</dbReference>
<protein>
    <recommendedName>
        <fullName evidence="10">TATA-box-binding protein</fullName>
    </recommendedName>
</protein>
<organism evidence="9">
    <name type="scientific">Chaetoceros debilis</name>
    <dbReference type="NCBI Taxonomy" id="122233"/>
    <lineage>
        <taxon>Eukaryota</taxon>
        <taxon>Sar</taxon>
        <taxon>Stramenopiles</taxon>
        <taxon>Ochrophyta</taxon>
        <taxon>Bacillariophyta</taxon>
        <taxon>Coscinodiscophyceae</taxon>
        <taxon>Chaetocerotophycidae</taxon>
        <taxon>Chaetocerotales</taxon>
        <taxon>Chaetocerotaceae</taxon>
        <taxon>Chaetoceros</taxon>
    </lineage>
</organism>
<comment type="subcellular location">
    <subcellularLocation>
        <location evidence="1">Nucleus</location>
    </subcellularLocation>
</comment>
<keyword evidence="4" id="KW-0805">Transcription regulation</keyword>
<dbReference type="SUPFAM" id="SSF55945">
    <property type="entry name" value="TATA-box binding protein-like"/>
    <property type="match status" value="2"/>
</dbReference>
<proteinExistence type="inferred from homology"/>
<dbReference type="GO" id="GO:0005634">
    <property type="term" value="C:nucleus"/>
    <property type="evidence" value="ECO:0007669"/>
    <property type="project" value="UniProtKB-SubCell"/>
</dbReference>
<gene>
    <name evidence="9" type="ORF">CDEB00056_LOCUS21821</name>
</gene>
<evidence type="ECO:0000256" key="5">
    <source>
        <dbReference type="ARBA" id="ARBA00023125"/>
    </source>
</evidence>
<dbReference type="InterPro" id="IPR000814">
    <property type="entry name" value="TBP"/>
</dbReference>
<sequence>MSEQQQQQIVNAPSTHMPSLAGSVIEASDGLGGTILVRVQNISSTANLGVRLDLKQIALRCRNTEFNPRRFAAVIMRLREPRATALIFASGKMCVTGTKSTHNSTLASKRFAYIIEKVGFKPQQEIDFKVQNMVGTLDVGFPIRLEGLVYAHSTFASYEPELFPGLIYRLVSPRVVFLIFVSGKVVITGARKEKDLTDALTKMYPVLVEFRKQNITPIPGIPTPAIAAAPTGGTSTQNGETQREMEEV</sequence>
<name>A0A7S3QGP0_9STRA</name>
<dbReference type="InterPro" id="IPR030491">
    <property type="entry name" value="TBP_CS"/>
</dbReference>
<dbReference type="PROSITE" id="PS00351">
    <property type="entry name" value="TFIID"/>
    <property type="match status" value="1"/>
</dbReference>
<dbReference type="EMBL" id="HBIO01028448">
    <property type="protein sequence ID" value="CAE0476968.1"/>
    <property type="molecule type" value="Transcribed_RNA"/>
</dbReference>
<evidence type="ECO:0000256" key="7">
    <source>
        <dbReference type="ARBA" id="ARBA00023242"/>
    </source>
</evidence>
<dbReference type="CDD" id="cd04516">
    <property type="entry name" value="TBP_eukaryotes"/>
    <property type="match status" value="1"/>
</dbReference>
<dbReference type="HAMAP" id="MF_00408">
    <property type="entry name" value="TATA_bind_prot_arch"/>
    <property type="match status" value="1"/>
</dbReference>
<reference evidence="9" key="1">
    <citation type="submission" date="2021-01" db="EMBL/GenBank/DDBJ databases">
        <authorList>
            <person name="Corre E."/>
            <person name="Pelletier E."/>
            <person name="Niang G."/>
            <person name="Scheremetjew M."/>
            <person name="Finn R."/>
            <person name="Kale V."/>
            <person name="Holt S."/>
            <person name="Cochrane G."/>
            <person name="Meng A."/>
            <person name="Brown T."/>
            <person name="Cohen L."/>
        </authorList>
    </citation>
    <scope>NUCLEOTIDE SEQUENCE</scope>
    <source>
        <strain evidence="9">MM31A-1</strain>
    </source>
</reference>
<comment type="similarity">
    <text evidence="2">Belongs to the TBP family.</text>
</comment>
<evidence type="ECO:0000256" key="3">
    <source>
        <dbReference type="ARBA" id="ARBA00022737"/>
    </source>
</evidence>
<dbReference type="InterPro" id="IPR033710">
    <property type="entry name" value="TBP_eukaryotic"/>
</dbReference>
<keyword evidence="6" id="KW-0804">Transcription</keyword>
<evidence type="ECO:0000256" key="2">
    <source>
        <dbReference type="ARBA" id="ARBA00005560"/>
    </source>
</evidence>
<feature type="region of interest" description="Disordered" evidence="8">
    <location>
        <begin position="226"/>
        <end position="248"/>
    </location>
</feature>
<evidence type="ECO:0000256" key="8">
    <source>
        <dbReference type="SAM" id="MobiDB-lite"/>
    </source>
</evidence>
<evidence type="ECO:0000313" key="9">
    <source>
        <dbReference type="EMBL" id="CAE0476968.1"/>
    </source>
</evidence>
<dbReference type="FunFam" id="3.30.310.10:FF:000002">
    <property type="entry name" value="TATA-box-binding protein 2"/>
    <property type="match status" value="1"/>
</dbReference>
<keyword evidence="3" id="KW-0677">Repeat</keyword>
<dbReference type="PRINTS" id="PR00686">
    <property type="entry name" value="TIFACTORIID"/>
</dbReference>
<dbReference type="InterPro" id="IPR012295">
    <property type="entry name" value="TBP_dom_sf"/>
</dbReference>
<accession>A0A7S3QGP0</accession>
<keyword evidence="7" id="KW-0539">Nucleus</keyword>
<evidence type="ECO:0000256" key="4">
    <source>
        <dbReference type="ARBA" id="ARBA00023015"/>
    </source>
</evidence>
<evidence type="ECO:0008006" key="10">
    <source>
        <dbReference type="Google" id="ProtNLM"/>
    </source>
</evidence>
<dbReference type="PANTHER" id="PTHR10126">
    <property type="entry name" value="TATA-BOX BINDING PROTEIN"/>
    <property type="match status" value="1"/>
</dbReference>
<evidence type="ECO:0000256" key="1">
    <source>
        <dbReference type="ARBA" id="ARBA00004123"/>
    </source>
</evidence>
<dbReference type="FunFam" id="3.30.310.10:FF:000005">
    <property type="entry name" value="TATA box-binding protein-like 1"/>
    <property type="match status" value="1"/>
</dbReference>